<comment type="caution">
    <text evidence="1">The sequence shown here is derived from an EMBL/GenBank/DDBJ whole genome shotgun (WGS) entry which is preliminary data.</text>
</comment>
<name>A0ACB6R7F0_9PLEO</name>
<dbReference type="Proteomes" id="UP000799755">
    <property type="component" value="Unassembled WGS sequence"/>
</dbReference>
<reference evidence="1" key="1">
    <citation type="journal article" date="2020" name="Stud. Mycol.">
        <title>101 Dothideomycetes genomes: a test case for predicting lifestyles and emergence of pathogens.</title>
        <authorList>
            <person name="Haridas S."/>
            <person name="Albert R."/>
            <person name="Binder M."/>
            <person name="Bloem J."/>
            <person name="Labutti K."/>
            <person name="Salamov A."/>
            <person name="Andreopoulos B."/>
            <person name="Baker S."/>
            <person name="Barry K."/>
            <person name="Bills G."/>
            <person name="Bluhm B."/>
            <person name="Cannon C."/>
            <person name="Castanera R."/>
            <person name="Culley D."/>
            <person name="Daum C."/>
            <person name="Ezra D."/>
            <person name="Gonzalez J."/>
            <person name="Henrissat B."/>
            <person name="Kuo A."/>
            <person name="Liang C."/>
            <person name="Lipzen A."/>
            <person name="Lutzoni F."/>
            <person name="Magnuson J."/>
            <person name="Mondo S."/>
            <person name="Nolan M."/>
            <person name="Ohm R."/>
            <person name="Pangilinan J."/>
            <person name="Park H.-J."/>
            <person name="Ramirez L."/>
            <person name="Alfaro M."/>
            <person name="Sun H."/>
            <person name="Tritt A."/>
            <person name="Yoshinaga Y."/>
            <person name="Zwiers L.-H."/>
            <person name="Turgeon B."/>
            <person name="Goodwin S."/>
            <person name="Spatafora J."/>
            <person name="Crous P."/>
            <person name="Grigoriev I."/>
        </authorList>
    </citation>
    <scope>NUCLEOTIDE SEQUENCE</scope>
    <source>
        <strain evidence="1">ATCC 200398</strain>
    </source>
</reference>
<proteinExistence type="predicted"/>
<accession>A0ACB6R7F0</accession>
<sequence length="257" mass="27341">MKEYLRIYRFLLIFLSFYFNLSHALHVPQPTNTQNIASSDGGVSPIPTDPAHLSDAPEGQQDLKRLAVRQLGVSTCGYINKISASSLTCPSGYECAINEIYEAAGCCSSGNFDNCYLATACFPYRSMAYCDAACMMDLAVMKCGNLQAAYCLTKEYIYPAGSYTEYNCFTASAYITVWGSYTDGVDGTSFVVPPAVTVTATALPASGTGNGGGNTNQNTNNNNILISMPGGNGGGSGSDHQRPGFWLGLCSFLLALV</sequence>
<gene>
    <name evidence="1" type="ORF">BDR25DRAFT_100747</name>
</gene>
<evidence type="ECO:0000313" key="1">
    <source>
        <dbReference type="EMBL" id="KAF2475198.1"/>
    </source>
</evidence>
<dbReference type="EMBL" id="MU003496">
    <property type="protein sequence ID" value="KAF2475198.1"/>
    <property type="molecule type" value="Genomic_DNA"/>
</dbReference>
<organism evidence="1 2">
    <name type="scientific">Lindgomyces ingoldianus</name>
    <dbReference type="NCBI Taxonomy" id="673940"/>
    <lineage>
        <taxon>Eukaryota</taxon>
        <taxon>Fungi</taxon>
        <taxon>Dikarya</taxon>
        <taxon>Ascomycota</taxon>
        <taxon>Pezizomycotina</taxon>
        <taxon>Dothideomycetes</taxon>
        <taxon>Pleosporomycetidae</taxon>
        <taxon>Pleosporales</taxon>
        <taxon>Lindgomycetaceae</taxon>
        <taxon>Lindgomyces</taxon>
    </lineage>
</organism>
<protein>
    <submittedName>
        <fullName evidence="1">Uncharacterized protein</fullName>
    </submittedName>
</protein>
<keyword evidence="2" id="KW-1185">Reference proteome</keyword>
<evidence type="ECO:0000313" key="2">
    <source>
        <dbReference type="Proteomes" id="UP000799755"/>
    </source>
</evidence>